<proteinExistence type="predicted"/>
<sequence>MFPHRDGERNFIEMGSTRALICDPHPKNTVPCCKCLNTKGRTRAIQTIDRRRSKLLGLSKEIHFKKFSRTVCSAVEDVEIIGGSLNGAVSPVRDGLGFLLINFTDFLLVPQDQFPVFPYVLFNLYKRKCLLHYDF</sequence>
<dbReference type="Proteomes" id="UP000504604">
    <property type="component" value="Unplaced"/>
</dbReference>
<reference evidence="2" key="1">
    <citation type="submission" date="2025-08" db="UniProtKB">
        <authorList>
            <consortium name="RefSeq"/>
        </authorList>
    </citation>
    <scope>IDENTIFICATION</scope>
</reference>
<name>A0A6I9URV4_SESIN</name>
<dbReference type="GeneID" id="105179683"/>
<dbReference type="KEGG" id="sind:105179683"/>
<evidence type="ECO:0000313" key="2">
    <source>
        <dbReference type="RefSeq" id="XP_011101635.1"/>
    </source>
</evidence>
<accession>A0A6I9URV4</accession>
<dbReference type="InParanoid" id="A0A6I9URV4"/>
<keyword evidence="1" id="KW-1185">Reference proteome</keyword>
<dbReference type="RefSeq" id="XP_011101635.1">
    <property type="nucleotide sequence ID" value="XM_011103333.2"/>
</dbReference>
<dbReference type="AlphaFoldDB" id="A0A6I9URV4"/>
<evidence type="ECO:0000313" key="1">
    <source>
        <dbReference type="Proteomes" id="UP000504604"/>
    </source>
</evidence>
<gene>
    <name evidence="2" type="primary">LOC105179683</name>
</gene>
<protein>
    <submittedName>
        <fullName evidence="2">Uncharacterized protein LOC105179683</fullName>
    </submittedName>
</protein>
<organism evidence="1 2">
    <name type="scientific">Sesamum indicum</name>
    <name type="common">Oriental sesame</name>
    <name type="synonym">Sesamum orientale</name>
    <dbReference type="NCBI Taxonomy" id="4182"/>
    <lineage>
        <taxon>Eukaryota</taxon>
        <taxon>Viridiplantae</taxon>
        <taxon>Streptophyta</taxon>
        <taxon>Embryophyta</taxon>
        <taxon>Tracheophyta</taxon>
        <taxon>Spermatophyta</taxon>
        <taxon>Magnoliopsida</taxon>
        <taxon>eudicotyledons</taxon>
        <taxon>Gunneridae</taxon>
        <taxon>Pentapetalae</taxon>
        <taxon>asterids</taxon>
        <taxon>lamiids</taxon>
        <taxon>Lamiales</taxon>
        <taxon>Pedaliaceae</taxon>
        <taxon>Sesamum</taxon>
    </lineage>
</organism>